<evidence type="ECO:0000313" key="1">
    <source>
        <dbReference type="EMBL" id="KAK2195849.1"/>
    </source>
</evidence>
<reference evidence="1" key="1">
    <citation type="journal article" date="2023" name="Nat. Microbiol.">
        <title>Babesia duncani multi-omics identifies virulence factors and drug targets.</title>
        <authorList>
            <person name="Singh P."/>
            <person name="Lonardi S."/>
            <person name="Liang Q."/>
            <person name="Vydyam P."/>
            <person name="Khabirova E."/>
            <person name="Fang T."/>
            <person name="Gihaz S."/>
            <person name="Thekkiniath J."/>
            <person name="Munshi M."/>
            <person name="Abel S."/>
            <person name="Ciampossin L."/>
            <person name="Batugedara G."/>
            <person name="Gupta M."/>
            <person name="Lu X.M."/>
            <person name="Lenz T."/>
            <person name="Chakravarty S."/>
            <person name="Cornillot E."/>
            <person name="Hu Y."/>
            <person name="Ma W."/>
            <person name="Gonzalez L.M."/>
            <person name="Sanchez S."/>
            <person name="Estrada K."/>
            <person name="Sanchez-Flores A."/>
            <person name="Montero E."/>
            <person name="Harb O.S."/>
            <person name="Le Roch K.G."/>
            <person name="Mamoun C.B."/>
        </authorList>
    </citation>
    <scope>NUCLEOTIDE SEQUENCE</scope>
    <source>
        <strain evidence="1">WA1</strain>
    </source>
</reference>
<name>A0AAD9UNG4_9APIC</name>
<proteinExistence type="predicted"/>
<organism evidence="1 2">
    <name type="scientific">Babesia duncani</name>
    <dbReference type="NCBI Taxonomy" id="323732"/>
    <lineage>
        <taxon>Eukaryota</taxon>
        <taxon>Sar</taxon>
        <taxon>Alveolata</taxon>
        <taxon>Apicomplexa</taxon>
        <taxon>Aconoidasida</taxon>
        <taxon>Piroplasmida</taxon>
        <taxon>Babesiidae</taxon>
        <taxon>Babesia</taxon>
    </lineage>
</organism>
<protein>
    <submittedName>
        <fullName evidence="1">Uncharacterized protein</fullName>
    </submittedName>
</protein>
<dbReference type="RefSeq" id="XP_067802692.1">
    <property type="nucleotide sequence ID" value="XM_067947470.1"/>
</dbReference>
<dbReference type="GeneID" id="94336745"/>
<dbReference type="KEGG" id="bdw:94336745"/>
<dbReference type="EMBL" id="JALLKP010000003">
    <property type="protein sequence ID" value="KAK2195849.1"/>
    <property type="molecule type" value="Genomic_DNA"/>
</dbReference>
<sequence>MKDTLEFPRDDFSNFWADACGDIPCLNDSHECKHPKDPNKIQNPLCDKNNKHYHQNQLLLFSVIQDIKARTFISPPSMLHVPKLCLDYLKEHYIKLDNGAIQRGLRQVALSSASASAQVTGDLEDFEELDIFHRVNFKRALESIMEQDDDSADSESISYESRMGDTIQKMRKLHNQPLVLQPEWSNSNTDFEVHGHNWSFMVNNFKNLVDSYNGTIAQMCKDAGVAQGPHSMYLPAQDYPIETFNNFNIETPIQEPESESTDHSLMRNNSLYDTGNIGAIMRAALLRELILYGQSTRSRAEGDIFEESENYEEQQALQRERLLLQNISSKVCNEKLKSLIDQSQNYLTMEDFTSALYNCLDEESRAISDLESLIQISNRNSAAKPLKPTLSGSNLYNVKEAPPADHIHVSYTNCKIVPTMAMDFKLNTNSAPKMSSMVLQGKERIDVNFEELYKTICSVNTRYLSQILEALHAIDQRIASVAIQCQRMHRALYRFHKMRLGLKPPPMEPEAPIFSSDSEEELNVQLATTAKKSGGVPLPKTDSGTMGWASLPGTAKDIDWGSKLAMLKLVQNSDLKTGHLGISNQGVNDLEELLNLETLHLVVETLMETKIRLLKQAQREVSCNIEILHAVMPPNCYQVLTNVLYDANVS</sequence>
<accession>A0AAD9UNG4</accession>
<dbReference type="AlphaFoldDB" id="A0AAD9UNG4"/>
<dbReference type="Proteomes" id="UP001214638">
    <property type="component" value="Unassembled WGS sequence"/>
</dbReference>
<keyword evidence="2" id="KW-1185">Reference proteome</keyword>
<comment type="caution">
    <text evidence="1">The sequence shown here is derived from an EMBL/GenBank/DDBJ whole genome shotgun (WGS) entry which is preliminary data.</text>
</comment>
<gene>
    <name evidence="1" type="ORF">BdWA1_002447</name>
</gene>
<evidence type="ECO:0000313" key="2">
    <source>
        <dbReference type="Proteomes" id="UP001214638"/>
    </source>
</evidence>